<comment type="caution">
    <text evidence="3">The sequence shown here is derived from an EMBL/GenBank/DDBJ whole genome shotgun (WGS) entry which is preliminary data.</text>
</comment>
<dbReference type="GO" id="GO:0005886">
    <property type="term" value="C:plasma membrane"/>
    <property type="evidence" value="ECO:0007669"/>
    <property type="project" value="TreeGrafter"/>
</dbReference>
<feature type="transmembrane region" description="Helical" evidence="1">
    <location>
        <begin position="131"/>
        <end position="155"/>
    </location>
</feature>
<evidence type="ECO:0000313" key="3">
    <source>
        <dbReference type="EMBL" id="ETN99176.1"/>
    </source>
</evidence>
<dbReference type="OrthoDB" id="5855668at2759"/>
<dbReference type="PANTHER" id="PTHR10857">
    <property type="entry name" value="COPINE"/>
    <property type="match status" value="1"/>
</dbReference>
<dbReference type="Proteomes" id="UP000023152">
    <property type="component" value="Unassembled WGS sequence"/>
</dbReference>
<evidence type="ECO:0000259" key="2">
    <source>
        <dbReference type="Pfam" id="PF07002"/>
    </source>
</evidence>
<evidence type="ECO:0000256" key="1">
    <source>
        <dbReference type="SAM" id="Phobius"/>
    </source>
</evidence>
<dbReference type="GO" id="GO:0005544">
    <property type="term" value="F:calcium-dependent phospholipid binding"/>
    <property type="evidence" value="ECO:0007669"/>
    <property type="project" value="InterPro"/>
</dbReference>
<dbReference type="PANTHER" id="PTHR10857:SF106">
    <property type="entry name" value="C2 DOMAIN-CONTAINING PROTEIN"/>
    <property type="match status" value="1"/>
</dbReference>
<dbReference type="GO" id="GO:0071277">
    <property type="term" value="P:cellular response to calcium ion"/>
    <property type="evidence" value="ECO:0007669"/>
    <property type="project" value="TreeGrafter"/>
</dbReference>
<evidence type="ECO:0000313" key="4">
    <source>
        <dbReference type="Proteomes" id="UP000023152"/>
    </source>
</evidence>
<keyword evidence="4" id="KW-1185">Reference proteome</keyword>
<dbReference type="Pfam" id="PF07002">
    <property type="entry name" value="Copine"/>
    <property type="match status" value="1"/>
</dbReference>
<feature type="domain" description="Copine C-terminal" evidence="2">
    <location>
        <begin position="97"/>
        <end position="136"/>
    </location>
</feature>
<keyword evidence="1" id="KW-1133">Transmembrane helix</keyword>
<dbReference type="AlphaFoldDB" id="X6LDG3"/>
<organism evidence="3 4">
    <name type="scientific">Reticulomyxa filosa</name>
    <dbReference type="NCBI Taxonomy" id="46433"/>
    <lineage>
        <taxon>Eukaryota</taxon>
        <taxon>Sar</taxon>
        <taxon>Rhizaria</taxon>
        <taxon>Retaria</taxon>
        <taxon>Foraminifera</taxon>
        <taxon>Monothalamids</taxon>
        <taxon>Reticulomyxidae</taxon>
        <taxon>Reticulomyxa</taxon>
    </lineage>
</organism>
<gene>
    <name evidence="3" type="ORF">RFI_38305</name>
</gene>
<keyword evidence="1" id="KW-0812">Transmembrane</keyword>
<protein>
    <recommendedName>
        <fullName evidence="2">Copine C-terminal domain-containing protein</fullName>
    </recommendedName>
</protein>
<accession>X6LDG3</accession>
<reference evidence="3 4" key="1">
    <citation type="journal article" date="2013" name="Curr. Biol.">
        <title>The Genome of the Foraminiferan Reticulomyxa filosa.</title>
        <authorList>
            <person name="Glockner G."/>
            <person name="Hulsmann N."/>
            <person name="Schleicher M."/>
            <person name="Noegel A.A."/>
            <person name="Eichinger L."/>
            <person name="Gallinger C."/>
            <person name="Pawlowski J."/>
            <person name="Sierra R."/>
            <person name="Euteneuer U."/>
            <person name="Pillet L."/>
            <person name="Moustafa A."/>
            <person name="Platzer M."/>
            <person name="Groth M."/>
            <person name="Szafranski K."/>
            <person name="Schliwa M."/>
        </authorList>
    </citation>
    <scope>NUCLEOTIDE SEQUENCE [LARGE SCALE GENOMIC DNA]</scope>
</reference>
<dbReference type="InterPro" id="IPR045052">
    <property type="entry name" value="Copine"/>
</dbReference>
<dbReference type="EMBL" id="ASPP01044673">
    <property type="protein sequence ID" value="ETN99176.1"/>
    <property type="molecule type" value="Genomic_DNA"/>
</dbReference>
<name>X6LDG3_RETFI</name>
<sequence>MSELKNLPHRVWDWDKDGSHNFIGETQANLNFLQSNFRAELENTNKKVKKIGILKVVELKSTLSYSLLDYMIGGLDMSLMVAIDFTGSNGHPANPQSLHYLGSSQGSQYQQVIRTIGNILSCYDSDQRFPVWGFVELTTMFLLSILLLLTIIILFKKRQNYGNS</sequence>
<keyword evidence="1" id="KW-0472">Membrane</keyword>
<proteinExistence type="predicted"/>
<dbReference type="InterPro" id="IPR010734">
    <property type="entry name" value="Copine_C"/>
</dbReference>